<evidence type="ECO:0000313" key="3">
    <source>
        <dbReference type="EMBL" id="RTQ30702.1"/>
    </source>
</evidence>
<accession>A0A431TCW7</accession>
<organism evidence="3 4">
    <name type="scientific">Variovorax gossypii</name>
    <dbReference type="NCBI Taxonomy" id="1679495"/>
    <lineage>
        <taxon>Bacteria</taxon>
        <taxon>Pseudomonadati</taxon>
        <taxon>Pseudomonadota</taxon>
        <taxon>Betaproteobacteria</taxon>
        <taxon>Burkholderiales</taxon>
        <taxon>Comamonadaceae</taxon>
        <taxon>Variovorax</taxon>
    </lineage>
</organism>
<dbReference type="AlphaFoldDB" id="A0A431TCW7"/>
<dbReference type="InterPro" id="IPR043131">
    <property type="entry name" value="BCAT-like_N"/>
</dbReference>
<dbReference type="InterPro" id="IPR043132">
    <property type="entry name" value="BCAT-like_C"/>
</dbReference>
<name>A0A431TCW7_9BURK</name>
<evidence type="ECO:0000256" key="1">
    <source>
        <dbReference type="ARBA" id="ARBA00009320"/>
    </source>
</evidence>
<proteinExistence type="inferred from homology"/>
<dbReference type="Proteomes" id="UP000267418">
    <property type="component" value="Unassembled WGS sequence"/>
</dbReference>
<dbReference type="Gene3D" id="3.30.470.10">
    <property type="match status" value="1"/>
</dbReference>
<keyword evidence="4" id="KW-1185">Reference proteome</keyword>
<reference evidence="3 4" key="1">
    <citation type="submission" date="2018-12" db="EMBL/GenBank/DDBJ databases">
        <title>The genome of Variovorax gossypii DSM 100435.</title>
        <authorList>
            <person name="Gao J."/>
            <person name="Sun J."/>
        </authorList>
    </citation>
    <scope>NUCLEOTIDE SEQUENCE [LARGE SCALE GENOMIC DNA]</scope>
    <source>
        <strain evidence="3 4">DSM 100435</strain>
    </source>
</reference>
<feature type="compositionally biased region" description="Basic and acidic residues" evidence="2">
    <location>
        <begin position="240"/>
        <end position="257"/>
    </location>
</feature>
<dbReference type="InterPro" id="IPR050571">
    <property type="entry name" value="Class-IV_PLP-Dep_Aminotrnsfr"/>
</dbReference>
<dbReference type="GO" id="GO:0003824">
    <property type="term" value="F:catalytic activity"/>
    <property type="evidence" value="ECO:0007669"/>
    <property type="project" value="InterPro"/>
</dbReference>
<evidence type="ECO:0008006" key="5">
    <source>
        <dbReference type="Google" id="ProtNLM"/>
    </source>
</evidence>
<dbReference type="RefSeq" id="WP_126473840.1">
    <property type="nucleotide sequence ID" value="NZ_RXOE01000012.1"/>
</dbReference>
<gene>
    <name evidence="3" type="ORF">EJP69_28925</name>
</gene>
<evidence type="ECO:0000256" key="2">
    <source>
        <dbReference type="SAM" id="MobiDB-lite"/>
    </source>
</evidence>
<dbReference type="SUPFAM" id="SSF56752">
    <property type="entry name" value="D-aminoacid aminotransferase-like PLP-dependent enzymes"/>
    <property type="match status" value="1"/>
</dbReference>
<dbReference type="EMBL" id="RXOE01000012">
    <property type="protein sequence ID" value="RTQ30702.1"/>
    <property type="molecule type" value="Genomic_DNA"/>
</dbReference>
<comment type="caution">
    <text evidence="3">The sequence shown here is derived from an EMBL/GenBank/DDBJ whole genome shotgun (WGS) entry which is preliminary data.</text>
</comment>
<dbReference type="PANTHER" id="PTHR42743">
    <property type="entry name" value="AMINO-ACID AMINOTRANSFERASE"/>
    <property type="match status" value="1"/>
</dbReference>
<dbReference type="Gene3D" id="3.20.10.10">
    <property type="entry name" value="D-amino Acid Aminotransferase, subunit A, domain 2"/>
    <property type="match status" value="1"/>
</dbReference>
<dbReference type="Pfam" id="PF01063">
    <property type="entry name" value="Aminotran_4"/>
    <property type="match status" value="1"/>
</dbReference>
<sequence length="257" mass="29067">MDTNAGRSIFPAPHPSVAWMDGDFVNWEQCTLHVRTQAGFFGANIFEGLRAYWDEATQKSYIFRLDDHLKRLEQSMKIMRMKSRFDTPTLRRATIDLLSRCEFQAHAQINLSTYFRYSGPGEPLVATEDTGAHITAIPLPRSPKIEKGVAAAISTWRRISDDCIPPRAKVAANYQNSRLAQNEARFKQFLPARSRLSDEAAFAHTHTGRFLPGSRSQCASRPQILLVEHDDTMSAYSGDRAGRRPSADLNIRRTEQP</sequence>
<evidence type="ECO:0000313" key="4">
    <source>
        <dbReference type="Proteomes" id="UP000267418"/>
    </source>
</evidence>
<protein>
    <recommendedName>
        <fullName evidence="5">Branched-chain amino acid aminotransferase</fullName>
    </recommendedName>
</protein>
<dbReference type="OrthoDB" id="21319at2"/>
<comment type="similarity">
    <text evidence="1">Belongs to the class-IV pyridoxal-phosphate-dependent aminotransferase family.</text>
</comment>
<dbReference type="PANTHER" id="PTHR42743:SF4">
    <property type="entry name" value="BRANCHED-CHAIN-AMINO-ACID AMINOTRANSFERASE-RELATED"/>
    <property type="match status" value="1"/>
</dbReference>
<dbReference type="InterPro" id="IPR001544">
    <property type="entry name" value="Aminotrans_IV"/>
</dbReference>
<feature type="region of interest" description="Disordered" evidence="2">
    <location>
        <begin position="235"/>
        <end position="257"/>
    </location>
</feature>
<dbReference type="InterPro" id="IPR036038">
    <property type="entry name" value="Aminotransferase-like"/>
</dbReference>
<dbReference type="GO" id="GO:0046394">
    <property type="term" value="P:carboxylic acid biosynthetic process"/>
    <property type="evidence" value="ECO:0007669"/>
    <property type="project" value="UniProtKB-ARBA"/>
</dbReference>